<dbReference type="CDD" id="cd11393">
    <property type="entry name" value="bHLH_AtbHLH_like"/>
    <property type="match status" value="1"/>
</dbReference>
<keyword evidence="4" id="KW-0804">Transcription</keyword>
<reference evidence="9" key="1">
    <citation type="submission" date="2013-01" db="EMBL/GenBank/DDBJ databases">
        <title>Draft Genome Sequence of a Mulberry Tree, Morus notabilis C.K. Schneid.</title>
        <authorList>
            <person name="He N."/>
            <person name="Zhao S."/>
        </authorList>
    </citation>
    <scope>NUCLEOTIDE SEQUENCE</scope>
</reference>
<dbReference type="InterPro" id="IPR045239">
    <property type="entry name" value="bHLH95_bHLH"/>
</dbReference>
<gene>
    <name evidence="8" type="ORF">L484_022923</name>
</gene>
<dbReference type="GO" id="GO:0000978">
    <property type="term" value="F:RNA polymerase II cis-regulatory region sequence-specific DNA binding"/>
    <property type="evidence" value="ECO:0007669"/>
    <property type="project" value="TreeGrafter"/>
</dbReference>
<keyword evidence="9" id="KW-1185">Reference proteome</keyword>
<proteinExistence type="predicted"/>
<comment type="subcellular location">
    <subcellularLocation>
        <location evidence="1">Nucleus</location>
    </subcellularLocation>
</comment>
<dbReference type="EMBL" id="KE344145">
    <property type="protein sequence ID" value="EXB53955.1"/>
    <property type="molecule type" value="Genomic_DNA"/>
</dbReference>
<feature type="compositionally biased region" description="Low complexity" evidence="6">
    <location>
        <begin position="45"/>
        <end position="55"/>
    </location>
</feature>
<sequence>MAEECAENSVATSSSLAVVPQPNWWDLHGAGSALSSWCNNNNSNTTSSNTNNLNTWHHQAAPPPNPSSNSDEDVSISTSFTTNASNHSGLTVESSRRLVEPAASSSDDLIAPEQQAPSDSHIWSHVFLNVGSNGDLQNHHDVGENFLDMLSSSKTMYDPACNYLKKLDSSWDHDFSNSSSTFNNFTDHKPLNGFNDTMNVENERLTNKLSSLISTWSIAPPEPEINDNRLFSPQTCDISLSSSMNHHHFSQSHNLGQLKPTLGDSAGLFPPCYFHNMKVENGHGGGEMEAPASAATTGALLRRSLNSSNGSTGYQVGLNGSPNMAVDNVKYHYGMPSKNFADVISFAGRLGKPLIATDGPNNKPSVKSLSLSDSKKQGLPTSSPQTRGSTGRGQGNTNNEGKKKRSEDTNSETSLKKQKQESSTASSAKIQAPKVKLGDRITALQQIVSPFGKTDTASVLYEAIQYIKFLQEQVQDPWGNFDRKDHFKGDHVKLDLRSRGLCLVPVSCTPQVYRENTGSDYWTPTYRGCLYR</sequence>
<evidence type="ECO:0000256" key="4">
    <source>
        <dbReference type="ARBA" id="ARBA00023163"/>
    </source>
</evidence>
<dbReference type="InterPro" id="IPR011598">
    <property type="entry name" value="bHLH_dom"/>
</dbReference>
<keyword evidence="5" id="KW-0539">Nucleus</keyword>
<evidence type="ECO:0000313" key="9">
    <source>
        <dbReference type="Proteomes" id="UP000030645"/>
    </source>
</evidence>
<dbReference type="Gene3D" id="4.10.280.10">
    <property type="entry name" value="Helix-loop-helix DNA-binding domain"/>
    <property type="match status" value="1"/>
</dbReference>
<organism evidence="8 9">
    <name type="scientific">Morus notabilis</name>
    <dbReference type="NCBI Taxonomy" id="981085"/>
    <lineage>
        <taxon>Eukaryota</taxon>
        <taxon>Viridiplantae</taxon>
        <taxon>Streptophyta</taxon>
        <taxon>Embryophyta</taxon>
        <taxon>Tracheophyta</taxon>
        <taxon>Spermatophyta</taxon>
        <taxon>Magnoliopsida</taxon>
        <taxon>eudicotyledons</taxon>
        <taxon>Gunneridae</taxon>
        <taxon>Pentapetalae</taxon>
        <taxon>rosids</taxon>
        <taxon>fabids</taxon>
        <taxon>Rosales</taxon>
        <taxon>Moraceae</taxon>
        <taxon>Moreae</taxon>
        <taxon>Morus</taxon>
    </lineage>
</organism>
<evidence type="ECO:0000256" key="3">
    <source>
        <dbReference type="ARBA" id="ARBA00023125"/>
    </source>
</evidence>
<feature type="region of interest" description="Disordered" evidence="6">
    <location>
        <begin position="45"/>
        <end position="114"/>
    </location>
</feature>
<keyword evidence="2" id="KW-0805">Transcription regulation</keyword>
<feature type="compositionally biased region" description="Polar residues" evidence="6">
    <location>
        <begin position="379"/>
        <end position="399"/>
    </location>
</feature>
<evidence type="ECO:0000259" key="7">
    <source>
        <dbReference type="PROSITE" id="PS50888"/>
    </source>
</evidence>
<feature type="domain" description="BHLH" evidence="7">
    <location>
        <begin position="421"/>
        <end position="470"/>
    </location>
</feature>
<dbReference type="GO" id="GO:0046983">
    <property type="term" value="F:protein dimerization activity"/>
    <property type="evidence" value="ECO:0007669"/>
    <property type="project" value="InterPro"/>
</dbReference>
<evidence type="ECO:0000256" key="5">
    <source>
        <dbReference type="ARBA" id="ARBA00023242"/>
    </source>
</evidence>
<dbReference type="InterPro" id="IPR036638">
    <property type="entry name" value="HLH_DNA-bd_sf"/>
</dbReference>
<dbReference type="Proteomes" id="UP000030645">
    <property type="component" value="Unassembled WGS sequence"/>
</dbReference>
<dbReference type="GO" id="GO:0005634">
    <property type="term" value="C:nucleus"/>
    <property type="evidence" value="ECO:0007669"/>
    <property type="project" value="UniProtKB-SubCell"/>
</dbReference>
<dbReference type="AlphaFoldDB" id="W9R1C9"/>
<dbReference type="SUPFAM" id="SSF47459">
    <property type="entry name" value="HLH, helix-loop-helix DNA-binding domain"/>
    <property type="match status" value="1"/>
</dbReference>
<accession>W9R1C9</accession>
<keyword evidence="3" id="KW-0238">DNA-binding</keyword>
<dbReference type="GO" id="GO:0000981">
    <property type="term" value="F:DNA-binding transcription factor activity, RNA polymerase II-specific"/>
    <property type="evidence" value="ECO:0007669"/>
    <property type="project" value="TreeGrafter"/>
</dbReference>
<dbReference type="STRING" id="981085.W9R1C9"/>
<dbReference type="PANTHER" id="PTHR16223:SF383">
    <property type="entry name" value="TRANSCRIPTION FACTOR BHLH111"/>
    <property type="match status" value="1"/>
</dbReference>
<dbReference type="PANTHER" id="PTHR16223">
    <property type="entry name" value="TRANSCRIPTION FACTOR BHLH83-RELATED"/>
    <property type="match status" value="1"/>
</dbReference>
<dbReference type="eggNOG" id="ENOG502QPTJ">
    <property type="taxonomic scope" value="Eukaryota"/>
</dbReference>
<name>W9R1C9_9ROSA</name>
<feature type="compositionally biased region" description="Low complexity" evidence="6">
    <location>
        <begin position="363"/>
        <end position="372"/>
    </location>
</feature>
<feature type="region of interest" description="Disordered" evidence="6">
    <location>
        <begin position="355"/>
        <end position="431"/>
    </location>
</feature>
<protein>
    <recommendedName>
        <fullName evidence="7">BHLH domain-containing protein</fullName>
    </recommendedName>
</protein>
<evidence type="ECO:0000313" key="8">
    <source>
        <dbReference type="EMBL" id="EXB53955.1"/>
    </source>
</evidence>
<dbReference type="InterPro" id="IPR045843">
    <property type="entry name" value="IND-like"/>
</dbReference>
<dbReference type="PROSITE" id="PS50888">
    <property type="entry name" value="BHLH"/>
    <property type="match status" value="1"/>
</dbReference>
<evidence type="ECO:0000256" key="6">
    <source>
        <dbReference type="SAM" id="MobiDB-lite"/>
    </source>
</evidence>
<feature type="compositionally biased region" description="Polar residues" evidence="6">
    <location>
        <begin position="75"/>
        <end position="93"/>
    </location>
</feature>
<evidence type="ECO:0000256" key="1">
    <source>
        <dbReference type="ARBA" id="ARBA00004123"/>
    </source>
</evidence>
<evidence type="ECO:0000256" key="2">
    <source>
        <dbReference type="ARBA" id="ARBA00023015"/>
    </source>
</evidence>